<accession>A0A7M5V9Z2</accession>
<keyword evidence="4" id="KW-1185">Reference proteome</keyword>
<feature type="coiled-coil region" evidence="1">
    <location>
        <begin position="117"/>
        <end position="144"/>
    </location>
</feature>
<dbReference type="OrthoDB" id="10070555at2759"/>
<feature type="region of interest" description="Disordered" evidence="2">
    <location>
        <begin position="157"/>
        <end position="208"/>
    </location>
</feature>
<dbReference type="Proteomes" id="UP000594262">
    <property type="component" value="Unplaced"/>
</dbReference>
<evidence type="ECO:0000313" key="3">
    <source>
        <dbReference type="EnsemblMetazoa" id="CLYHEMP012367.1"/>
    </source>
</evidence>
<evidence type="ECO:0000313" key="4">
    <source>
        <dbReference type="Proteomes" id="UP000594262"/>
    </source>
</evidence>
<proteinExistence type="predicted"/>
<name>A0A7M5V9Z2_9CNID</name>
<sequence length="457" mass="55185">LLQDYMLLCKQEERNLRRVEGDIIRKESNLKVAMRNYENDIYHNQRHQETEAITAEKEEEKIKQHHFIENEKITKERTNKNIGLIHKEKEGDSKVINKLNGLEFKFESIADAIQQKRTEMDSIVKEFEEKLKLKEEEEFRLKKEFANLSIELNMEAQKHRVQKENDKESSNKVSLRNKTENSRRLNELGHKVQAHKERRDKAERSKRRYSQDLHEMIGVMSSQAREDGRRLKDIKVKIEKNTNDMRQSQIKHDLLQMERLGKQSNEKVLAVNARRKEIQDILSQQRKQRNDQTTDEFRMRNLMVNHEIKKQNLDDSIQHLSRVVDRHEDTEHTLYGQVRQLESDRRKQEQNVHSLKQQLLETQKQNKLLLNQTAFRCKQQEIELEQRLLREEADLRKALTEREERIQTLAKYRGFSKEEKYMLEEQRKNQDRLHRIERKTNMILETQPMGKQYETVY</sequence>
<reference evidence="3" key="1">
    <citation type="submission" date="2021-01" db="UniProtKB">
        <authorList>
            <consortium name="EnsemblMetazoa"/>
        </authorList>
    </citation>
    <scope>IDENTIFICATION</scope>
</reference>
<evidence type="ECO:0000256" key="2">
    <source>
        <dbReference type="SAM" id="MobiDB-lite"/>
    </source>
</evidence>
<evidence type="ECO:0000256" key="1">
    <source>
        <dbReference type="SAM" id="Coils"/>
    </source>
</evidence>
<feature type="compositionally biased region" description="Basic and acidic residues" evidence="2">
    <location>
        <begin position="157"/>
        <end position="170"/>
    </location>
</feature>
<protein>
    <submittedName>
        <fullName evidence="3">Uncharacterized protein</fullName>
    </submittedName>
</protein>
<feature type="coiled-coil region" evidence="1">
    <location>
        <begin position="2"/>
        <end position="29"/>
    </location>
</feature>
<organism evidence="3 4">
    <name type="scientific">Clytia hemisphaerica</name>
    <dbReference type="NCBI Taxonomy" id="252671"/>
    <lineage>
        <taxon>Eukaryota</taxon>
        <taxon>Metazoa</taxon>
        <taxon>Cnidaria</taxon>
        <taxon>Hydrozoa</taxon>
        <taxon>Hydroidolina</taxon>
        <taxon>Leptothecata</taxon>
        <taxon>Obeliida</taxon>
        <taxon>Clytiidae</taxon>
        <taxon>Clytia</taxon>
    </lineage>
</organism>
<feature type="coiled-coil region" evidence="1">
    <location>
        <begin position="338"/>
        <end position="401"/>
    </location>
</feature>
<dbReference type="AlphaFoldDB" id="A0A7M5V9Z2"/>
<keyword evidence="1" id="KW-0175">Coiled coil</keyword>
<dbReference type="EnsemblMetazoa" id="CLYHEMT012367.1">
    <property type="protein sequence ID" value="CLYHEMP012367.1"/>
    <property type="gene ID" value="CLYHEMG012367"/>
</dbReference>
<feature type="compositionally biased region" description="Basic and acidic residues" evidence="2">
    <location>
        <begin position="177"/>
        <end position="208"/>
    </location>
</feature>